<dbReference type="EMBL" id="JAGKQQ010000001">
    <property type="protein sequence ID" value="MBP3957262.1"/>
    <property type="molecule type" value="Genomic_DNA"/>
</dbReference>
<dbReference type="RefSeq" id="WP_210652504.1">
    <property type="nucleotide sequence ID" value="NZ_JAGKQQ010000001.1"/>
</dbReference>
<comment type="caution">
    <text evidence="3">The sequence shown here is derived from an EMBL/GenBank/DDBJ whole genome shotgun (WGS) entry which is preliminary data.</text>
</comment>
<dbReference type="EMBL" id="JAGKQQ010000001">
    <property type="protein sequence ID" value="MBP3954368.1"/>
    <property type="molecule type" value="Genomic_DNA"/>
</dbReference>
<evidence type="ECO:0000313" key="2">
    <source>
        <dbReference type="EMBL" id="MBP3957262.1"/>
    </source>
</evidence>
<reference evidence="3 4" key="1">
    <citation type="submission" date="2021-04" db="EMBL/GenBank/DDBJ databases">
        <authorList>
            <person name="Ivanova A."/>
        </authorList>
    </citation>
    <scope>NUCLEOTIDE SEQUENCE [LARGE SCALE GENOMIC DNA]</scope>
    <source>
        <strain evidence="3 4">G18</strain>
    </source>
</reference>
<gene>
    <name evidence="1" type="ORF">J8F10_03530</name>
    <name evidence="2" type="ORF">J8F10_18535</name>
    <name evidence="3" type="ORF">J8F10_27290</name>
</gene>
<dbReference type="InterPro" id="IPR009057">
    <property type="entry name" value="Homeodomain-like_sf"/>
</dbReference>
<evidence type="ECO:0000313" key="1">
    <source>
        <dbReference type="EMBL" id="MBP3954368.1"/>
    </source>
</evidence>
<organism evidence="3 4">
    <name type="scientific">Gemmata palustris</name>
    <dbReference type="NCBI Taxonomy" id="2822762"/>
    <lineage>
        <taxon>Bacteria</taxon>
        <taxon>Pseudomonadati</taxon>
        <taxon>Planctomycetota</taxon>
        <taxon>Planctomycetia</taxon>
        <taxon>Gemmatales</taxon>
        <taxon>Gemmataceae</taxon>
        <taxon>Gemmata</taxon>
    </lineage>
</organism>
<sequence>MMRPTYSFPEAVVEAIARDRYGHPDPRVQERMEILWLKSKNQTHGCIAELANVSRSTVQRVLRIFAVKGLDGVRSFGWKGQPSALTPHRATIEEEFRARPPHTAHDAARRIEERTGVRRKPSRVRKFLKDDLGMKCLKVAPIPVPPKKTVVEHARTQADFLKGGTGTEAGAGSGR</sequence>
<evidence type="ECO:0000313" key="4">
    <source>
        <dbReference type="Proteomes" id="UP000676565"/>
    </source>
</evidence>
<dbReference type="Proteomes" id="UP000676565">
    <property type="component" value="Unassembled WGS sequence"/>
</dbReference>
<accession>A0ABS5BZ89</accession>
<keyword evidence="4" id="KW-1185">Reference proteome</keyword>
<proteinExistence type="predicted"/>
<dbReference type="Pfam" id="PF13384">
    <property type="entry name" value="HTH_23"/>
    <property type="match status" value="1"/>
</dbReference>
<dbReference type="EMBL" id="JAGKQQ010000001">
    <property type="protein sequence ID" value="MBP3958965.1"/>
    <property type="molecule type" value="Genomic_DNA"/>
</dbReference>
<name>A0ABS5BZ89_9BACT</name>
<dbReference type="SUPFAM" id="SSF46689">
    <property type="entry name" value="Homeodomain-like"/>
    <property type="match status" value="1"/>
</dbReference>
<protein>
    <submittedName>
        <fullName evidence="3">Helix-turn-helix domain-containing protein</fullName>
    </submittedName>
</protein>
<evidence type="ECO:0000313" key="3">
    <source>
        <dbReference type="EMBL" id="MBP3958965.1"/>
    </source>
</evidence>